<reference evidence="1 2" key="1">
    <citation type="submission" date="2020-04" db="EMBL/GenBank/DDBJ databases">
        <authorList>
            <person name="De Canck E."/>
        </authorList>
    </citation>
    <scope>NUCLEOTIDE SEQUENCE [LARGE SCALE GENOMIC DNA]</scope>
    <source>
        <strain evidence="1 2">LMG 28138</strain>
    </source>
</reference>
<gene>
    <name evidence="1" type="ORF">LMG28138_03163</name>
</gene>
<proteinExistence type="predicted"/>
<dbReference type="Proteomes" id="UP000494115">
    <property type="component" value="Unassembled WGS sequence"/>
</dbReference>
<evidence type="ECO:0000313" key="2">
    <source>
        <dbReference type="Proteomes" id="UP000494115"/>
    </source>
</evidence>
<dbReference type="RefSeq" id="WP_175105701.1">
    <property type="nucleotide sequence ID" value="NZ_CADIKM010000014.1"/>
</dbReference>
<sequence>MTQSRNDGRNATPRDAIDEQKVQIRRSCGYIVAREASDLMSKSPLNRGPAMKKIAERLIDSRSVLFGIAFFECVEDWLFDHGQNTSAEAVRRYLNSPKFLTLFVPGGATTSSPAPRTSARHASPNTMMLFD</sequence>
<dbReference type="AlphaFoldDB" id="A0A6S7BAF1"/>
<organism evidence="1 2">
    <name type="scientific">Pararobbsia alpina</name>
    <dbReference type="NCBI Taxonomy" id="621374"/>
    <lineage>
        <taxon>Bacteria</taxon>
        <taxon>Pseudomonadati</taxon>
        <taxon>Pseudomonadota</taxon>
        <taxon>Betaproteobacteria</taxon>
        <taxon>Burkholderiales</taxon>
        <taxon>Burkholderiaceae</taxon>
        <taxon>Pararobbsia</taxon>
    </lineage>
</organism>
<name>A0A6S7BAF1_9BURK</name>
<accession>A0A6S7BAF1</accession>
<keyword evidence="2" id="KW-1185">Reference proteome</keyword>
<protein>
    <submittedName>
        <fullName evidence="1">Uncharacterized protein</fullName>
    </submittedName>
</protein>
<dbReference type="EMBL" id="CADIKM010000014">
    <property type="protein sequence ID" value="CAB3791475.1"/>
    <property type="molecule type" value="Genomic_DNA"/>
</dbReference>
<evidence type="ECO:0000313" key="1">
    <source>
        <dbReference type="EMBL" id="CAB3791475.1"/>
    </source>
</evidence>